<dbReference type="Proteomes" id="UP000887567">
    <property type="component" value="Unplaced"/>
</dbReference>
<dbReference type="EnsemblMetazoa" id="XM_021055405.2">
    <property type="protein sequence ID" value="XP_020911064.1"/>
    <property type="gene ID" value="LOC110248848"/>
</dbReference>
<feature type="compositionally biased region" description="Acidic residues" evidence="1">
    <location>
        <begin position="49"/>
        <end position="61"/>
    </location>
</feature>
<feature type="chain" id="PRO_5037159675" evidence="2">
    <location>
        <begin position="20"/>
        <end position="105"/>
    </location>
</feature>
<proteinExistence type="predicted"/>
<evidence type="ECO:0000256" key="2">
    <source>
        <dbReference type="SAM" id="SignalP"/>
    </source>
</evidence>
<reference evidence="3" key="1">
    <citation type="submission" date="2022-11" db="UniProtKB">
        <authorList>
            <consortium name="EnsemblMetazoa"/>
        </authorList>
    </citation>
    <scope>IDENTIFICATION</scope>
</reference>
<keyword evidence="4" id="KW-1185">Reference proteome</keyword>
<sequence>MNIQLILLVSLALVSIASSMVIMKPRPDENDDLLKKSVAVEEDARVPENSEEADDAEPEEDLTNKRLVHNEGFLFGKRRRRLHNDPNKLEEDITNKKVVHNEGFL</sequence>
<dbReference type="RefSeq" id="XP_020911064.1">
    <property type="nucleotide sequence ID" value="XM_021055405.2"/>
</dbReference>
<accession>A0A913XVS1</accession>
<keyword evidence="2" id="KW-0732">Signal</keyword>
<feature type="compositionally biased region" description="Basic and acidic residues" evidence="1">
    <location>
        <begin position="38"/>
        <end position="48"/>
    </location>
</feature>
<feature type="signal peptide" evidence="2">
    <location>
        <begin position="1"/>
        <end position="19"/>
    </location>
</feature>
<dbReference type="GeneID" id="110248848"/>
<feature type="region of interest" description="Disordered" evidence="1">
    <location>
        <begin position="38"/>
        <end position="64"/>
    </location>
</feature>
<dbReference type="AlphaFoldDB" id="A0A913XVS1"/>
<evidence type="ECO:0000313" key="4">
    <source>
        <dbReference type="Proteomes" id="UP000887567"/>
    </source>
</evidence>
<dbReference type="KEGG" id="epa:110248848"/>
<evidence type="ECO:0000256" key="1">
    <source>
        <dbReference type="SAM" id="MobiDB-lite"/>
    </source>
</evidence>
<protein>
    <submittedName>
        <fullName evidence="3">Uncharacterized protein</fullName>
    </submittedName>
</protein>
<name>A0A913XVS1_EXADI</name>
<organism evidence="3 4">
    <name type="scientific">Exaiptasia diaphana</name>
    <name type="common">Tropical sea anemone</name>
    <name type="synonym">Aiptasia pulchella</name>
    <dbReference type="NCBI Taxonomy" id="2652724"/>
    <lineage>
        <taxon>Eukaryota</taxon>
        <taxon>Metazoa</taxon>
        <taxon>Cnidaria</taxon>
        <taxon>Anthozoa</taxon>
        <taxon>Hexacorallia</taxon>
        <taxon>Actiniaria</taxon>
        <taxon>Aiptasiidae</taxon>
        <taxon>Exaiptasia</taxon>
    </lineage>
</organism>
<evidence type="ECO:0000313" key="3">
    <source>
        <dbReference type="EnsemblMetazoa" id="XP_020911064.1"/>
    </source>
</evidence>